<dbReference type="Proteomes" id="UP001501676">
    <property type="component" value="Unassembled WGS sequence"/>
</dbReference>
<comment type="catalytic activity">
    <reaction evidence="10">
        <text>ATP + H2O = ADP + phosphate + H(+)</text>
        <dbReference type="Rhea" id="RHEA:13065"/>
        <dbReference type="ChEBI" id="CHEBI:15377"/>
        <dbReference type="ChEBI" id="CHEBI:15378"/>
        <dbReference type="ChEBI" id="CHEBI:30616"/>
        <dbReference type="ChEBI" id="CHEBI:43474"/>
        <dbReference type="ChEBI" id="CHEBI:456216"/>
        <dbReference type="EC" id="5.6.2.4"/>
    </reaction>
</comment>
<evidence type="ECO:0000259" key="12">
    <source>
        <dbReference type="PROSITE" id="PS51198"/>
    </source>
</evidence>
<dbReference type="InterPro" id="IPR027417">
    <property type="entry name" value="P-loop_NTPase"/>
</dbReference>
<comment type="catalytic activity">
    <reaction evidence="8">
        <text>Couples ATP hydrolysis with the unwinding of duplex DNA by translocating in the 3'-5' direction.</text>
        <dbReference type="EC" id="5.6.2.4"/>
    </reaction>
</comment>
<keyword evidence="6" id="KW-0238">DNA-binding</keyword>
<dbReference type="PROSITE" id="PS51198">
    <property type="entry name" value="UVRD_HELICASE_ATP_BIND"/>
    <property type="match status" value="1"/>
</dbReference>
<evidence type="ECO:0000313" key="14">
    <source>
        <dbReference type="Proteomes" id="UP001501676"/>
    </source>
</evidence>
<evidence type="ECO:0000256" key="6">
    <source>
        <dbReference type="ARBA" id="ARBA00023125"/>
    </source>
</evidence>
<keyword evidence="3 11" id="KW-0378">Hydrolase</keyword>
<evidence type="ECO:0000256" key="4">
    <source>
        <dbReference type="ARBA" id="ARBA00022806"/>
    </source>
</evidence>
<sequence length="550" mass="60543">MTQLNIEKPIDLLRRLPIDREVLLIAPAGCGKTQALATRAAALIQQGSVRSPRRLLALTYSNKARDNLRVRLRSELPASAQQLVQVSTLHGFAGRVTAAHGRCLGLDMTRTLPEQGALRRLRRDAGISYQNSDYVDGILTRHKRNAGIDDQALLDALADSGCREAVAYEQALRAEGRVDFDDMLRYGARLLKLERVARLYRQHFAGALVDEVQDLSLLQLEMIESIGERRVTYAGDPEQGIYAFAGAEPASIFRRLREREPELVPLTVSYRSSPAVLRAVNALASGTGAPVLTCHDSTKWAEDCAFASLVSTNEDAEARHLLRFIRDYMHGYPERSIGILTRGNRRLSYLLPVLTHAGLTFQDWSVPTHVPSVMALLRRHAAAACADPGSPTTHGERLVELCTADAALGDVTTHDEVRSAVDILLDQVTPGVPLSQVVARMPTPQQPDRPVAPGLHVLTGHAGKGQEFDLVIIVGLEDGKIPDFRATTSVAIAEERRVLHVMLSRAKHSLLITRIENETRTPRWVAPAKRSPWWDLLAEVATEIGARPAR</sequence>
<dbReference type="InterPro" id="IPR014017">
    <property type="entry name" value="DNA_helicase_UvrD-like_C"/>
</dbReference>
<name>A0ABP6SYM3_9ACTN</name>
<dbReference type="InterPro" id="IPR013986">
    <property type="entry name" value="DExx_box_DNA_helicase_dom_sf"/>
</dbReference>
<dbReference type="Gene3D" id="3.40.50.300">
    <property type="entry name" value="P-loop containing nucleotide triphosphate hydrolases"/>
    <property type="match status" value="2"/>
</dbReference>
<dbReference type="SUPFAM" id="SSF52540">
    <property type="entry name" value="P-loop containing nucleoside triphosphate hydrolases"/>
    <property type="match status" value="1"/>
</dbReference>
<keyword evidence="5 11" id="KW-0067">ATP-binding</keyword>
<dbReference type="Pfam" id="PF13361">
    <property type="entry name" value="UvrD_C"/>
    <property type="match status" value="1"/>
</dbReference>
<evidence type="ECO:0000256" key="9">
    <source>
        <dbReference type="ARBA" id="ARBA00034808"/>
    </source>
</evidence>
<evidence type="ECO:0000256" key="8">
    <source>
        <dbReference type="ARBA" id="ARBA00034617"/>
    </source>
</evidence>
<dbReference type="EC" id="5.6.2.4" evidence="9"/>
<feature type="domain" description="UvrD-like helicase ATP-binding" evidence="12">
    <location>
        <begin position="5"/>
        <end position="273"/>
    </location>
</feature>
<dbReference type="CDD" id="cd17932">
    <property type="entry name" value="DEXQc_UvrD"/>
    <property type="match status" value="1"/>
</dbReference>
<evidence type="ECO:0000256" key="3">
    <source>
        <dbReference type="ARBA" id="ARBA00022801"/>
    </source>
</evidence>
<evidence type="ECO:0000256" key="10">
    <source>
        <dbReference type="ARBA" id="ARBA00048988"/>
    </source>
</evidence>
<comment type="similarity">
    <text evidence="1">Belongs to the helicase family. UvrD subfamily.</text>
</comment>
<evidence type="ECO:0000256" key="1">
    <source>
        <dbReference type="ARBA" id="ARBA00009922"/>
    </source>
</evidence>
<proteinExistence type="inferred from homology"/>
<gene>
    <name evidence="13" type="ORF">GCM10020369_32830</name>
</gene>
<comment type="caution">
    <text evidence="13">The sequence shown here is derived from an EMBL/GenBank/DDBJ whole genome shotgun (WGS) entry which is preliminary data.</text>
</comment>
<dbReference type="PANTHER" id="PTHR11070">
    <property type="entry name" value="UVRD / RECB / PCRA DNA HELICASE FAMILY MEMBER"/>
    <property type="match status" value="1"/>
</dbReference>
<feature type="binding site" evidence="11">
    <location>
        <begin position="26"/>
        <end position="33"/>
    </location>
    <ligand>
        <name>ATP</name>
        <dbReference type="ChEBI" id="CHEBI:30616"/>
    </ligand>
</feature>
<keyword evidence="4 11" id="KW-0347">Helicase</keyword>
<dbReference type="InterPro" id="IPR014016">
    <property type="entry name" value="UvrD-like_ATP-bd"/>
</dbReference>
<dbReference type="RefSeq" id="WP_345728977.1">
    <property type="nucleotide sequence ID" value="NZ_BAAAYN010000022.1"/>
</dbReference>
<reference evidence="14" key="1">
    <citation type="journal article" date="2019" name="Int. J. Syst. Evol. Microbiol.">
        <title>The Global Catalogue of Microorganisms (GCM) 10K type strain sequencing project: providing services to taxonomists for standard genome sequencing and annotation.</title>
        <authorList>
            <consortium name="The Broad Institute Genomics Platform"/>
            <consortium name="The Broad Institute Genome Sequencing Center for Infectious Disease"/>
            <person name="Wu L."/>
            <person name="Ma J."/>
        </authorList>
    </citation>
    <scope>NUCLEOTIDE SEQUENCE [LARGE SCALE GENOMIC DNA]</scope>
    <source>
        <strain evidence="14">JCM 9458</strain>
    </source>
</reference>
<evidence type="ECO:0000256" key="2">
    <source>
        <dbReference type="ARBA" id="ARBA00022741"/>
    </source>
</evidence>
<evidence type="ECO:0000313" key="13">
    <source>
        <dbReference type="EMBL" id="GAA3388072.1"/>
    </source>
</evidence>
<evidence type="ECO:0000256" key="7">
    <source>
        <dbReference type="ARBA" id="ARBA00023235"/>
    </source>
</evidence>
<keyword evidence="14" id="KW-1185">Reference proteome</keyword>
<dbReference type="InterPro" id="IPR000212">
    <property type="entry name" value="DNA_helicase_UvrD/REP"/>
</dbReference>
<dbReference type="Gene3D" id="1.10.10.160">
    <property type="match status" value="1"/>
</dbReference>
<dbReference type="EMBL" id="BAAAYN010000022">
    <property type="protein sequence ID" value="GAA3388072.1"/>
    <property type="molecule type" value="Genomic_DNA"/>
</dbReference>
<keyword evidence="2 11" id="KW-0547">Nucleotide-binding</keyword>
<dbReference type="PANTHER" id="PTHR11070:SF2">
    <property type="entry name" value="ATP-DEPENDENT DNA HELICASE SRS2"/>
    <property type="match status" value="1"/>
</dbReference>
<evidence type="ECO:0000256" key="11">
    <source>
        <dbReference type="PROSITE-ProRule" id="PRU00560"/>
    </source>
</evidence>
<accession>A0ABP6SYM3</accession>
<protein>
    <recommendedName>
        <fullName evidence="9">DNA 3'-5' helicase</fullName>
        <ecNumber evidence="9">5.6.2.4</ecNumber>
    </recommendedName>
</protein>
<organism evidence="13 14">
    <name type="scientific">Cryptosporangium minutisporangium</name>
    <dbReference type="NCBI Taxonomy" id="113569"/>
    <lineage>
        <taxon>Bacteria</taxon>
        <taxon>Bacillati</taxon>
        <taxon>Actinomycetota</taxon>
        <taxon>Actinomycetes</taxon>
        <taxon>Cryptosporangiales</taxon>
        <taxon>Cryptosporangiaceae</taxon>
        <taxon>Cryptosporangium</taxon>
    </lineage>
</organism>
<keyword evidence="7" id="KW-0413">Isomerase</keyword>
<evidence type="ECO:0000256" key="5">
    <source>
        <dbReference type="ARBA" id="ARBA00022840"/>
    </source>
</evidence>
<dbReference type="Pfam" id="PF00580">
    <property type="entry name" value="UvrD-helicase"/>
    <property type="match status" value="1"/>
</dbReference>